<dbReference type="InterPro" id="IPR000086">
    <property type="entry name" value="NUDIX_hydrolase_dom"/>
</dbReference>
<dbReference type="Proteomes" id="UP000177507">
    <property type="component" value="Unassembled WGS sequence"/>
</dbReference>
<keyword evidence="1" id="KW-0378">Hydrolase</keyword>
<name>A0A1F8ETY9_9BACT</name>
<dbReference type="PANTHER" id="PTHR43736:SF1">
    <property type="entry name" value="DIHYDRONEOPTERIN TRIPHOSPHATE DIPHOSPHATASE"/>
    <property type="match status" value="1"/>
</dbReference>
<reference evidence="3 4" key="1">
    <citation type="journal article" date="2016" name="Nat. Commun.">
        <title>Thousands of microbial genomes shed light on interconnected biogeochemical processes in an aquifer system.</title>
        <authorList>
            <person name="Anantharaman K."/>
            <person name="Brown C.T."/>
            <person name="Hug L.A."/>
            <person name="Sharon I."/>
            <person name="Castelle C.J."/>
            <person name="Probst A.J."/>
            <person name="Thomas B.C."/>
            <person name="Singh A."/>
            <person name="Wilkins M.J."/>
            <person name="Karaoz U."/>
            <person name="Brodie E.L."/>
            <person name="Williams K.H."/>
            <person name="Hubbard S.S."/>
            <person name="Banfield J.F."/>
        </authorList>
    </citation>
    <scope>NUCLEOTIDE SEQUENCE [LARGE SCALE GENOMIC DNA]</scope>
</reference>
<dbReference type="PANTHER" id="PTHR43736">
    <property type="entry name" value="ADP-RIBOSE PYROPHOSPHATASE"/>
    <property type="match status" value="1"/>
</dbReference>
<evidence type="ECO:0000313" key="4">
    <source>
        <dbReference type="Proteomes" id="UP000177507"/>
    </source>
</evidence>
<dbReference type="PROSITE" id="PS00893">
    <property type="entry name" value="NUDIX_BOX"/>
    <property type="match status" value="1"/>
</dbReference>
<feature type="domain" description="Nudix hydrolase" evidence="2">
    <location>
        <begin position="169"/>
        <end position="303"/>
    </location>
</feature>
<proteinExistence type="predicted"/>
<evidence type="ECO:0000313" key="3">
    <source>
        <dbReference type="EMBL" id="OGN04314.1"/>
    </source>
</evidence>
<dbReference type="GO" id="GO:0016787">
    <property type="term" value="F:hydrolase activity"/>
    <property type="evidence" value="ECO:0007669"/>
    <property type="project" value="UniProtKB-KW"/>
</dbReference>
<organism evidence="3 4">
    <name type="scientific">Candidatus Yanofskybacteria bacterium RIFCSPHIGHO2_01_FULL_44_17</name>
    <dbReference type="NCBI Taxonomy" id="1802668"/>
    <lineage>
        <taxon>Bacteria</taxon>
        <taxon>Candidatus Yanofskyibacteriota</taxon>
    </lineage>
</organism>
<sequence length="312" mass="35530">MRTELNPKFRCVLHGSFGKHFEEIKKTHRLFSAAGIEVIAPEFSDITNSNGGFAMLESDTEKDPRMIELLYLRNLKRLGENGFSYFVNPEGYIGRSVSYELGIAQISNTRCFFMEKPQDHPAYVHQNSIWKPELLIEFIKAKGCLPLPQVKRSESAIHRLWESLMVPGSVIAVGGIIEYVPRRGHEKQVLLVKTHKWGGRYSIIGGKLRRNERLDHALLREIKEETGLAARVGDHICTFDQIKKSGYYISGTNHIFVDKIVRVGSKRAKLNDEAEGYDWMPADAALRDLDIEPNARHTLELYLKNKHAVQAS</sequence>
<gene>
    <name evidence="3" type="ORF">A2831_01275</name>
</gene>
<evidence type="ECO:0000256" key="1">
    <source>
        <dbReference type="ARBA" id="ARBA00022801"/>
    </source>
</evidence>
<dbReference type="Pfam" id="PF00293">
    <property type="entry name" value="NUDIX"/>
    <property type="match status" value="1"/>
</dbReference>
<comment type="caution">
    <text evidence="3">The sequence shown here is derived from an EMBL/GenBank/DDBJ whole genome shotgun (WGS) entry which is preliminary data.</text>
</comment>
<dbReference type="STRING" id="1802668.A2831_01275"/>
<accession>A0A1F8ETY9</accession>
<dbReference type="SUPFAM" id="SSF55811">
    <property type="entry name" value="Nudix"/>
    <property type="match status" value="1"/>
</dbReference>
<dbReference type="InterPro" id="IPR015797">
    <property type="entry name" value="NUDIX_hydrolase-like_dom_sf"/>
</dbReference>
<dbReference type="Gene3D" id="3.90.79.10">
    <property type="entry name" value="Nucleoside Triphosphate Pyrophosphohydrolase"/>
    <property type="match status" value="1"/>
</dbReference>
<dbReference type="PROSITE" id="PS51462">
    <property type="entry name" value="NUDIX"/>
    <property type="match status" value="1"/>
</dbReference>
<dbReference type="InterPro" id="IPR020084">
    <property type="entry name" value="NUDIX_hydrolase_CS"/>
</dbReference>
<protein>
    <recommendedName>
        <fullName evidence="2">Nudix hydrolase domain-containing protein</fullName>
    </recommendedName>
</protein>
<dbReference type="EMBL" id="MGJI01000022">
    <property type="protein sequence ID" value="OGN04314.1"/>
    <property type="molecule type" value="Genomic_DNA"/>
</dbReference>
<dbReference type="AlphaFoldDB" id="A0A1F8ETY9"/>
<evidence type="ECO:0000259" key="2">
    <source>
        <dbReference type="PROSITE" id="PS51462"/>
    </source>
</evidence>